<evidence type="ECO:0008006" key="3">
    <source>
        <dbReference type="Google" id="ProtNLM"/>
    </source>
</evidence>
<evidence type="ECO:0000313" key="1">
    <source>
        <dbReference type="EMBL" id="KWX21369.1"/>
    </source>
</evidence>
<dbReference type="Proteomes" id="UP000070612">
    <property type="component" value="Unassembled WGS sequence"/>
</dbReference>
<gene>
    <name evidence="1" type="ORF">AFM11_25990</name>
</gene>
<proteinExistence type="predicted"/>
<keyword evidence="2" id="KW-1185">Reference proteome</keyword>
<evidence type="ECO:0000313" key="2">
    <source>
        <dbReference type="Proteomes" id="UP000070612"/>
    </source>
</evidence>
<name>A0A132PG77_9MYCO</name>
<organism evidence="1 2">
    <name type="scientific">Mycolicibacterium wolinskyi</name>
    <dbReference type="NCBI Taxonomy" id="59750"/>
    <lineage>
        <taxon>Bacteria</taxon>
        <taxon>Bacillati</taxon>
        <taxon>Actinomycetota</taxon>
        <taxon>Actinomycetes</taxon>
        <taxon>Mycobacteriales</taxon>
        <taxon>Mycobacteriaceae</taxon>
        <taxon>Mycolicibacterium</taxon>
    </lineage>
</organism>
<reference evidence="1 2" key="1">
    <citation type="submission" date="2015-07" db="EMBL/GenBank/DDBJ databases">
        <title>A draft genome sequence of Mycobacterium wolinskyi.</title>
        <authorList>
            <person name="de Man T.J."/>
            <person name="Perry K.A."/>
            <person name="Coulliette A.D."/>
            <person name="Jensen B."/>
            <person name="Toney N.C."/>
            <person name="Limbago B.M."/>
            <person name="Noble-Wang J."/>
        </authorList>
    </citation>
    <scope>NUCLEOTIDE SEQUENCE [LARGE SCALE GENOMIC DNA]</scope>
    <source>
        <strain evidence="1 2">CDC_01</strain>
    </source>
</reference>
<comment type="caution">
    <text evidence="1">The sequence shown here is derived from an EMBL/GenBank/DDBJ whole genome shotgun (WGS) entry which is preliminary data.</text>
</comment>
<dbReference type="InterPro" id="IPR036412">
    <property type="entry name" value="HAD-like_sf"/>
</dbReference>
<accession>A0A132PG77</accession>
<dbReference type="AlphaFoldDB" id="A0A132PG77"/>
<sequence>MKTVTIAFDVDGTLRDNTITDAYVANERIRTLLITLAGMKNTRIMVWSGGGEGYARRAADAMGIVKYVDVYADKGYGGYDAEGRPIFHTDLLPDIAFDDIEECELGALNLIVDEKGFTPGYVPPGDRPSRT</sequence>
<dbReference type="STRING" id="59750.AWC31_35910"/>
<dbReference type="EMBL" id="LGTW01000020">
    <property type="protein sequence ID" value="KWX21369.1"/>
    <property type="molecule type" value="Genomic_DNA"/>
</dbReference>
<dbReference type="RefSeq" id="WP_067854616.1">
    <property type="nucleotide sequence ID" value="NZ_LGTW01000020.1"/>
</dbReference>
<protein>
    <recommendedName>
        <fullName evidence="3">HAD family hydrolase</fullName>
    </recommendedName>
</protein>
<dbReference type="PATRIC" id="fig|59750.3.peg.3063"/>
<dbReference type="SUPFAM" id="SSF56784">
    <property type="entry name" value="HAD-like"/>
    <property type="match status" value="1"/>
</dbReference>